<dbReference type="PANTHER" id="PTHR38644:SF1">
    <property type="entry name" value="EXPRESSED PROTEIN"/>
    <property type="match status" value="1"/>
</dbReference>
<evidence type="ECO:0000259" key="2">
    <source>
        <dbReference type="Pfam" id="PF23868"/>
    </source>
</evidence>
<accession>A0AAV9HK36</accession>
<reference evidence="3" key="1">
    <citation type="journal article" date="2023" name="Mol. Phylogenet. Evol.">
        <title>Genome-scale phylogeny and comparative genomics of the fungal order Sordariales.</title>
        <authorList>
            <person name="Hensen N."/>
            <person name="Bonometti L."/>
            <person name="Westerberg I."/>
            <person name="Brannstrom I.O."/>
            <person name="Guillou S."/>
            <person name="Cros-Aarteil S."/>
            <person name="Calhoun S."/>
            <person name="Haridas S."/>
            <person name="Kuo A."/>
            <person name="Mondo S."/>
            <person name="Pangilinan J."/>
            <person name="Riley R."/>
            <person name="LaButti K."/>
            <person name="Andreopoulos B."/>
            <person name="Lipzen A."/>
            <person name="Chen C."/>
            <person name="Yan M."/>
            <person name="Daum C."/>
            <person name="Ng V."/>
            <person name="Clum A."/>
            <person name="Steindorff A."/>
            <person name="Ohm R.A."/>
            <person name="Martin F."/>
            <person name="Silar P."/>
            <person name="Natvig D.O."/>
            <person name="Lalanne C."/>
            <person name="Gautier V."/>
            <person name="Ament-Velasquez S.L."/>
            <person name="Kruys A."/>
            <person name="Hutchinson M.I."/>
            <person name="Powell A.J."/>
            <person name="Barry K."/>
            <person name="Miller A.N."/>
            <person name="Grigoriev I.V."/>
            <person name="Debuchy R."/>
            <person name="Gladieux P."/>
            <person name="Hiltunen Thoren M."/>
            <person name="Johannesson H."/>
        </authorList>
    </citation>
    <scope>NUCLEOTIDE SEQUENCE</scope>
    <source>
        <strain evidence="3">PSN324</strain>
    </source>
</reference>
<dbReference type="InterPro" id="IPR056196">
    <property type="entry name" value="Mmc1_C"/>
</dbReference>
<dbReference type="PANTHER" id="PTHR38644">
    <property type="entry name" value="EXPRESSED PROTEIN"/>
    <property type="match status" value="1"/>
</dbReference>
<feature type="domain" description="Mmc1 C-terminal" evidence="2">
    <location>
        <begin position="421"/>
        <end position="603"/>
    </location>
</feature>
<dbReference type="Proteomes" id="UP001321749">
    <property type="component" value="Unassembled WGS sequence"/>
</dbReference>
<name>A0AAV9HK36_9PEZI</name>
<comment type="caution">
    <text evidence="3">The sequence shown here is derived from an EMBL/GenBank/DDBJ whole genome shotgun (WGS) entry which is preliminary data.</text>
</comment>
<protein>
    <recommendedName>
        <fullName evidence="2">Mmc1 C-terminal domain-containing protein</fullName>
    </recommendedName>
</protein>
<proteinExistence type="predicted"/>
<keyword evidence="1" id="KW-0175">Coiled coil</keyword>
<evidence type="ECO:0000313" key="4">
    <source>
        <dbReference type="Proteomes" id="UP001321749"/>
    </source>
</evidence>
<keyword evidence="4" id="KW-1185">Reference proteome</keyword>
<dbReference type="EMBL" id="MU865006">
    <property type="protein sequence ID" value="KAK4460718.1"/>
    <property type="molecule type" value="Genomic_DNA"/>
</dbReference>
<evidence type="ECO:0000256" key="1">
    <source>
        <dbReference type="SAM" id="Coils"/>
    </source>
</evidence>
<dbReference type="AlphaFoldDB" id="A0AAV9HK36"/>
<gene>
    <name evidence="3" type="ORF">QBC42DRAFT_271853</name>
</gene>
<evidence type="ECO:0000313" key="3">
    <source>
        <dbReference type="EMBL" id="KAK4460718.1"/>
    </source>
</evidence>
<dbReference type="Pfam" id="PF23867">
    <property type="entry name" value="Mmc1_N"/>
    <property type="match status" value="1"/>
</dbReference>
<reference evidence="3" key="2">
    <citation type="submission" date="2023-06" db="EMBL/GenBank/DDBJ databases">
        <authorList>
            <consortium name="Lawrence Berkeley National Laboratory"/>
            <person name="Mondo S.J."/>
            <person name="Hensen N."/>
            <person name="Bonometti L."/>
            <person name="Westerberg I."/>
            <person name="Brannstrom I.O."/>
            <person name="Guillou S."/>
            <person name="Cros-Aarteil S."/>
            <person name="Calhoun S."/>
            <person name="Haridas S."/>
            <person name="Kuo A."/>
            <person name="Pangilinan J."/>
            <person name="Riley R."/>
            <person name="Labutti K."/>
            <person name="Andreopoulos B."/>
            <person name="Lipzen A."/>
            <person name="Chen C."/>
            <person name="Yanf M."/>
            <person name="Daum C."/>
            <person name="Ng V."/>
            <person name="Clum A."/>
            <person name="Steindorff A."/>
            <person name="Ohm R."/>
            <person name="Martin F."/>
            <person name="Silar P."/>
            <person name="Natvig D."/>
            <person name="Lalanne C."/>
            <person name="Gautier V."/>
            <person name="Ament-Velasquez S.L."/>
            <person name="Kruys A."/>
            <person name="Hutchinson M.I."/>
            <person name="Powell A.J."/>
            <person name="Barry K."/>
            <person name="Miller A.N."/>
            <person name="Grigoriev I.V."/>
            <person name="Debuchy R."/>
            <person name="Gladieux P."/>
            <person name="Thoren M.H."/>
            <person name="Johannesson H."/>
        </authorList>
    </citation>
    <scope>NUCLEOTIDE SEQUENCE</scope>
    <source>
        <strain evidence="3">PSN324</strain>
    </source>
</reference>
<sequence>MAPALALRRATLGRIPLVSTISRNNPSICLFCSLAPASRRLSRQSPLKPHQRTAALLNNTPRRLYSADIESKETSFSDAHLSQPKLRAELSTRLRELQSQFPQLIDQPARLKLALRNLSEPPGQESIRVAILNPVDSSLPSSAASDTTVKRLVRAILADELGTEAEWERRLAGHDFAHNPLVVRVEQSVGGQEAGAQSREEGGGAIPEIVSSSPALGRLGLELLVSRVDARQLRDGQSVEDALLVPKVHRHGSREIDLEKARETSDVATPVHYTLLVGNGLQGAVSALALAKTAKKDEGSMVELAVDFRTALEADDLGAAGQKLPFISLNVDAANRGLEAMRSGRADEFMEKWLEGNASKVREWLKKNSSVQDGAAGEAIKAKPAVTALVKSILSKARSRIQGDERRQSRFVAGSDVDRLHKSLEDWAQDAHEELQQQLTIASTKKSWRKLSWWKLFWRADDVGRITSDMVAAHFLPEAEKSIIHLAGRIDETVAKVGKHSVQPSYESPASGEWPAQIPHTRNLIQEHTVPTLQALAQKLVIRSAGISGLSAGLAGLSYFYSAGAYECGAIAALGVVLSFRQIQTRWEKAQRYWETEVREEGRKAIRSTENSILKMLSWASEGQVVEARRKEEEEAEKAREIIERAEEALKRL</sequence>
<feature type="coiled-coil region" evidence="1">
    <location>
        <begin position="626"/>
        <end position="653"/>
    </location>
</feature>
<dbReference type="Pfam" id="PF23868">
    <property type="entry name" value="Mmc1_C"/>
    <property type="match status" value="1"/>
</dbReference>
<organism evidence="3 4">
    <name type="scientific">Cladorrhinum samala</name>
    <dbReference type="NCBI Taxonomy" id="585594"/>
    <lineage>
        <taxon>Eukaryota</taxon>
        <taxon>Fungi</taxon>
        <taxon>Dikarya</taxon>
        <taxon>Ascomycota</taxon>
        <taxon>Pezizomycotina</taxon>
        <taxon>Sordariomycetes</taxon>
        <taxon>Sordariomycetidae</taxon>
        <taxon>Sordariales</taxon>
        <taxon>Podosporaceae</taxon>
        <taxon>Cladorrhinum</taxon>
    </lineage>
</organism>